<feature type="domain" description="CCHC-type" evidence="3">
    <location>
        <begin position="351"/>
        <end position="364"/>
    </location>
</feature>
<evidence type="ECO:0000313" key="4">
    <source>
        <dbReference type="EMBL" id="KAK1621148.1"/>
    </source>
</evidence>
<feature type="region of interest" description="Disordered" evidence="2">
    <location>
        <begin position="1"/>
        <end position="54"/>
    </location>
</feature>
<dbReference type="SMART" id="SM00343">
    <property type="entry name" value="ZnF_C2HC"/>
    <property type="match status" value="2"/>
</dbReference>
<organism evidence="4 5">
    <name type="scientific">Lolium multiflorum</name>
    <name type="common">Italian ryegrass</name>
    <name type="synonym">Lolium perenne subsp. multiflorum</name>
    <dbReference type="NCBI Taxonomy" id="4521"/>
    <lineage>
        <taxon>Eukaryota</taxon>
        <taxon>Viridiplantae</taxon>
        <taxon>Streptophyta</taxon>
        <taxon>Embryophyta</taxon>
        <taxon>Tracheophyta</taxon>
        <taxon>Spermatophyta</taxon>
        <taxon>Magnoliopsida</taxon>
        <taxon>Liliopsida</taxon>
        <taxon>Poales</taxon>
        <taxon>Poaceae</taxon>
        <taxon>BOP clade</taxon>
        <taxon>Pooideae</taxon>
        <taxon>Poodae</taxon>
        <taxon>Poeae</taxon>
        <taxon>Poeae Chloroplast Group 2 (Poeae type)</taxon>
        <taxon>Loliodinae</taxon>
        <taxon>Loliinae</taxon>
        <taxon>Lolium</taxon>
    </lineage>
</organism>
<feature type="compositionally biased region" description="Polar residues" evidence="2">
    <location>
        <begin position="35"/>
        <end position="52"/>
    </location>
</feature>
<feature type="region of interest" description="Disordered" evidence="2">
    <location>
        <begin position="275"/>
        <end position="300"/>
    </location>
</feature>
<keyword evidence="1" id="KW-0862">Zinc</keyword>
<dbReference type="PROSITE" id="PS50158">
    <property type="entry name" value="ZF_CCHC"/>
    <property type="match status" value="1"/>
</dbReference>
<evidence type="ECO:0000259" key="3">
    <source>
        <dbReference type="PROSITE" id="PS50158"/>
    </source>
</evidence>
<dbReference type="GO" id="GO:0008270">
    <property type="term" value="F:zinc ion binding"/>
    <property type="evidence" value="ECO:0007669"/>
    <property type="project" value="UniProtKB-KW"/>
</dbReference>
<keyword evidence="1" id="KW-0863">Zinc-finger</keyword>
<feature type="region of interest" description="Disordered" evidence="2">
    <location>
        <begin position="806"/>
        <end position="835"/>
    </location>
</feature>
<accession>A0AAD8RKU6</accession>
<feature type="compositionally biased region" description="Low complexity" evidence="2">
    <location>
        <begin position="286"/>
        <end position="300"/>
    </location>
</feature>
<dbReference type="InterPro" id="IPR036875">
    <property type="entry name" value="Znf_CCHC_sf"/>
</dbReference>
<dbReference type="SUPFAM" id="SSF57756">
    <property type="entry name" value="Retrovirus zinc finger-like domains"/>
    <property type="match status" value="1"/>
</dbReference>
<feature type="compositionally biased region" description="Low complexity" evidence="2">
    <location>
        <begin position="453"/>
        <end position="462"/>
    </location>
</feature>
<dbReference type="Gene3D" id="4.10.60.10">
    <property type="entry name" value="Zinc finger, CCHC-type"/>
    <property type="match status" value="1"/>
</dbReference>
<dbReference type="InterPro" id="IPR001878">
    <property type="entry name" value="Znf_CCHC"/>
</dbReference>
<dbReference type="PANTHER" id="PTHR34303">
    <property type="entry name" value="OS01G0890400 PROTEIN-RELATED"/>
    <property type="match status" value="1"/>
</dbReference>
<feature type="compositionally biased region" description="Polar residues" evidence="2">
    <location>
        <begin position="418"/>
        <end position="433"/>
    </location>
</feature>
<evidence type="ECO:0000256" key="1">
    <source>
        <dbReference type="PROSITE-ProRule" id="PRU00047"/>
    </source>
</evidence>
<dbReference type="AlphaFoldDB" id="A0AAD8RKU6"/>
<feature type="compositionally biased region" description="Pro residues" evidence="2">
    <location>
        <begin position="379"/>
        <end position="395"/>
    </location>
</feature>
<comment type="caution">
    <text evidence="4">The sequence shown here is derived from an EMBL/GenBank/DDBJ whole genome shotgun (WGS) entry which is preliminary data.</text>
</comment>
<sequence length="923" mass="96830">MVGSRDSLGDPPAVGITAPPPPPSPASTAARSATHQTTNHPAPQNPPKSSDQAEARALCRNGAHGQPKVIPVARPSEAFQSFVLAHFHSLVSFQPLSFPHASSPGELWVTPPFSFASFSSALVQQLLNYFFCAPPESLAVSLVEDDVFFTQVASPAVARYLTAVGSSRLGSIKLRLHLSMADARAAAALARERETAPLPARQPPALTAHNSKQQLSARRWSVPVQTDAPGLLPLPTPAVAPRFPAPNGMVMPLVVSAPWDNSLPAPLPLECAMPGNHEPPSPGLAAPPTAFTAPSTSSPKTYREALLLPSTPAPPPAPSPSRFPLQSWDGLCFRCLSPQHPVRECRDPIACRGCGSSGHRVRSCTMPRPSLTIAQPTAPLSPPPSRATSPPPASPYPSALGGTPSLPARQLSFPAQLGESSSSGATTHPNHSHTCLCMQTPPSPPPSRDITTSPHSSHSASPDAPPPSSRPSDHQHPDLAPPIPFLGAQGSADAAVQVNNAVGAISESGDSGTTRSSLSSGRRSPSLAGKSDRLDSLEVFMPPGDLEAARRLAVVLIEPPNAFVNVNLAVRESLSDISSHLPFEVVPSSVGAVYVRFNSGAERDSAIDMQPFFHEEARINLFPEETYGRVRHSARVCALISATGFEAEHVNPAGIAAMFSGFGKVLEIDPITLAGHDMTESYGPNGAYIPVFPPPPPPPFMHIRGHPPFLGVPMQRRLGPTPQPERRGNSAGGRQLAMLLSLHGAPPFAASTPVVEEAPAALLADAATPPGSPWSVVSSRRSRVSISEVDASALDVADISAAVGRVTLPPDEDDDRASDCAPDERSARKAKGKKRCDRAGAARRLSARLAGKEAAEHVTVESRAIKRRGLRDSLFGCSPKLRAKVLKSKALDAVHKPMSSKTVADLRAAAAIPSAQVPAVVDA</sequence>
<feature type="region of interest" description="Disordered" evidence="2">
    <location>
        <begin position="505"/>
        <end position="530"/>
    </location>
</feature>
<feature type="compositionally biased region" description="Low complexity" evidence="2">
    <location>
        <begin position="508"/>
        <end position="527"/>
    </location>
</feature>
<dbReference type="PANTHER" id="PTHR34303:SF3">
    <property type="entry name" value="CCHC-TYPE DOMAIN-CONTAINING PROTEIN"/>
    <property type="match status" value="1"/>
</dbReference>
<keyword evidence="1" id="KW-0479">Metal-binding</keyword>
<protein>
    <recommendedName>
        <fullName evidence="3">CCHC-type domain-containing protein</fullName>
    </recommendedName>
</protein>
<proteinExistence type="predicted"/>
<gene>
    <name evidence="4" type="ORF">QYE76_026665</name>
</gene>
<feature type="region of interest" description="Disordered" evidence="2">
    <location>
        <begin position="354"/>
        <end position="487"/>
    </location>
</feature>
<evidence type="ECO:0000256" key="2">
    <source>
        <dbReference type="SAM" id="MobiDB-lite"/>
    </source>
</evidence>
<dbReference type="EMBL" id="JAUUTY010000006">
    <property type="protein sequence ID" value="KAK1621148.1"/>
    <property type="molecule type" value="Genomic_DNA"/>
</dbReference>
<reference evidence="4" key="1">
    <citation type="submission" date="2023-07" db="EMBL/GenBank/DDBJ databases">
        <title>A chromosome-level genome assembly of Lolium multiflorum.</title>
        <authorList>
            <person name="Chen Y."/>
            <person name="Copetti D."/>
            <person name="Kolliker R."/>
            <person name="Studer B."/>
        </authorList>
    </citation>
    <scope>NUCLEOTIDE SEQUENCE</scope>
    <source>
        <strain evidence="4">02402/16</strain>
        <tissue evidence="4">Leaf</tissue>
    </source>
</reference>
<feature type="region of interest" description="Disordered" evidence="2">
    <location>
        <begin position="196"/>
        <end position="217"/>
    </location>
</feature>
<name>A0AAD8RKU6_LOLMU</name>
<keyword evidence="5" id="KW-1185">Reference proteome</keyword>
<dbReference type="Proteomes" id="UP001231189">
    <property type="component" value="Unassembled WGS sequence"/>
</dbReference>
<evidence type="ECO:0000313" key="5">
    <source>
        <dbReference type="Proteomes" id="UP001231189"/>
    </source>
</evidence>
<dbReference type="GO" id="GO:0003676">
    <property type="term" value="F:nucleic acid binding"/>
    <property type="evidence" value="ECO:0007669"/>
    <property type="project" value="InterPro"/>
</dbReference>